<feature type="domain" description="OmpA-like" evidence="6">
    <location>
        <begin position="54"/>
        <end position="176"/>
    </location>
</feature>
<dbReference type="InterPro" id="IPR036737">
    <property type="entry name" value="OmpA-like_sf"/>
</dbReference>
<protein>
    <submittedName>
        <fullName evidence="8">OmpA family protein</fullName>
    </submittedName>
</protein>
<evidence type="ECO:0000313" key="7">
    <source>
        <dbReference type="EMBL" id="NNG54088.1"/>
    </source>
</evidence>
<proteinExistence type="predicted"/>
<evidence type="ECO:0000313" key="9">
    <source>
        <dbReference type="Proteomes" id="UP000531581"/>
    </source>
</evidence>
<evidence type="ECO:0000313" key="8">
    <source>
        <dbReference type="EMBL" id="NVP31161.1"/>
    </source>
</evidence>
<dbReference type="PRINTS" id="PR01021">
    <property type="entry name" value="OMPADOMAIN"/>
</dbReference>
<evidence type="ECO:0000313" key="10">
    <source>
        <dbReference type="Proteomes" id="UP000557656"/>
    </source>
</evidence>
<dbReference type="PANTHER" id="PTHR30329">
    <property type="entry name" value="STATOR ELEMENT OF FLAGELLAR MOTOR COMPLEX"/>
    <property type="match status" value="1"/>
</dbReference>
<organism evidence="8 9">
    <name type="scientific">Sphingomonas sanguinis</name>
    <dbReference type="NCBI Taxonomy" id="33051"/>
    <lineage>
        <taxon>Bacteria</taxon>
        <taxon>Pseudomonadati</taxon>
        <taxon>Pseudomonadota</taxon>
        <taxon>Alphaproteobacteria</taxon>
        <taxon>Sphingomonadales</taxon>
        <taxon>Sphingomonadaceae</taxon>
        <taxon>Sphingomonas</taxon>
    </lineage>
</organism>
<comment type="caution">
    <text evidence="8">The sequence shown here is derived from an EMBL/GenBank/DDBJ whole genome shotgun (WGS) entry which is preliminary data.</text>
</comment>
<dbReference type="GO" id="GO:0009279">
    <property type="term" value="C:cell outer membrane"/>
    <property type="evidence" value="ECO:0007669"/>
    <property type="project" value="UniProtKB-SubCell"/>
</dbReference>
<dbReference type="PANTHER" id="PTHR30329:SF21">
    <property type="entry name" value="LIPOPROTEIN YIAD-RELATED"/>
    <property type="match status" value="1"/>
</dbReference>
<evidence type="ECO:0000256" key="5">
    <source>
        <dbReference type="SAM" id="MobiDB-lite"/>
    </source>
</evidence>
<keyword evidence="3" id="KW-0998">Cell outer membrane</keyword>
<dbReference type="EMBL" id="JABEOV010000015">
    <property type="protein sequence ID" value="NNG54088.1"/>
    <property type="molecule type" value="Genomic_DNA"/>
</dbReference>
<accession>A0A7Y7QVF9</accession>
<dbReference type="Proteomes" id="UP000531581">
    <property type="component" value="Unassembled WGS sequence"/>
</dbReference>
<dbReference type="Pfam" id="PF00691">
    <property type="entry name" value="OmpA"/>
    <property type="match status" value="1"/>
</dbReference>
<feature type="compositionally biased region" description="Basic and acidic residues" evidence="5">
    <location>
        <begin position="166"/>
        <end position="176"/>
    </location>
</feature>
<evidence type="ECO:0000259" key="6">
    <source>
        <dbReference type="PROSITE" id="PS51123"/>
    </source>
</evidence>
<dbReference type="Gene3D" id="3.30.1330.60">
    <property type="entry name" value="OmpA-like domain"/>
    <property type="match status" value="1"/>
</dbReference>
<feature type="region of interest" description="Disordered" evidence="5">
    <location>
        <begin position="140"/>
        <end position="176"/>
    </location>
</feature>
<dbReference type="SUPFAM" id="SSF103088">
    <property type="entry name" value="OmpA-like"/>
    <property type="match status" value="1"/>
</dbReference>
<gene>
    <name evidence="7" type="ORF">HKX05_12070</name>
    <name evidence="8" type="ORF">HLV41_08910</name>
</gene>
<feature type="region of interest" description="Disordered" evidence="5">
    <location>
        <begin position="27"/>
        <end position="49"/>
    </location>
</feature>
<comment type="subcellular location">
    <subcellularLocation>
        <location evidence="1">Cell outer membrane</location>
    </subcellularLocation>
</comment>
<keyword evidence="10" id="KW-1185">Reference proteome</keyword>
<dbReference type="InterPro" id="IPR050330">
    <property type="entry name" value="Bact_OuterMem_StrucFunc"/>
</dbReference>
<evidence type="ECO:0000256" key="1">
    <source>
        <dbReference type="ARBA" id="ARBA00004442"/>
    </source>
</evidence>
<evidence type="ECO:0000256" key="2">
    <source>
        <dbReference type="ARBA" id="ARBA00023136"/>
    </source>
</evidence>
<name>A0A7Y7QVF9_9SPHN</name>
<dbReference type="CDD" id="cd07185">
    <property type="entry name" value="OmpA_C-like"/>
    <property type="match status" value="1"/>
</dbReference>
<dbReference type="EMBL" id="JABYQV010000005">
    <property type="protein sequence ID" value="NVP31161.1"/>
    <property type="molecule type" value="Genomic_DNA"/>
</dbReference>
<sequence length="176" mass="17999">MAFTLAGCGDGGNAVARAAGAHGATVELPIPDASPSIRTGPAKAPRSDALPGEIAANPGATLSTIGFPQGGAGLSDEAKAALDRVAADPAVKSGRLVLRGHSDSEGDDAANRIMSRKRAEAVRDYLARKGLERSRMSVIALGETRPIAPNAKPDGSDDSAGRARNRRVEIELDRAP</sequence>
<evidence type="ECO:0000256" key="4">
    <source>
        <dbReference type="PROSITE-ProRule" id="PRU00473"/>
    </source>
</evidence>
<dbReference type="AlphaFoldDB" id="A0A7Y7QVF9"/>
<evidence type="ECO:0000256" key="3">
    <source>
        <dbReference type="ARBA" id="ARBA00023237"/>
    </source>
</evidence>
<dbReference type="InterPro" id="IPR006664">
    <property type="entry name" value="OMP_bac"/>
</dbReference>
<reference evidence="9 10" key="1">
    <citation type="submission" date="2020-05" db="EMBL/GenBank/DDBJ databases">
        <title>Draft Genome Sequences of Sphingomonas sp. Isolated from the International Space Station.</title>
        <authorList>
            <person name="Bijlani S."/>
            <person name="Singh N.K."/>
            <person name="Mason C.E."/>
            <person name="Wang C.C."/>
            <person name="Venkateswaran K."/>
        </authorList>
    </citation>
    <scope>NUCLEOTIDE SEQUENCE [LARGE SCALE GENOMIC DNA]</scope>
    <source>
        <strain evidence="7 10">IIF7SW-B5</strain>
        <strain evidence="8">ISS-IIF7SWP</strain>
    </source>
</reference>
<dbReference type="InterPro" id="IPR006665">
    <property type="entry name" value="OmpA-like"/>
</dbReference>
<dbReference type="Proteomes" id="UP000557656">
    <property type="component" value="Unassembled WGS sequence"/>
</dbReference>
<keyword evidence="2 4" id="KW-0472">Membrane</keyword>
<dbReference type="PROSITE" id="PS51123">
    <property type="entry name" value="OMPA_2"/>
    <property type="match status" value="1"/>
</dbReference>